<dbReference type="Gene3D" id="3.30.70.100">
    <property type="match status" value="1"/>
</dbReference>
<evidence type="ECO:0000313" key="2">
    <source>
        <dbReference type="Proteomes" id="UP000075243"/>
    </source>
</evidence>
<name>A0A151SAE3_CAJCA</name>
<dbReference type="OMA" id="DPYCSIM"/>
<dbReference type="AlphaFoldDB" id="A0A151SAE3"/>
<dbReference type="EMBL" id="KQ483434">
    <property type="protein sequence ID" value="KYP51709.1"/>
    <property type="molecule type" value="Genomic_DNA"/>
</dbReference>
<accession>A0A151SAE3</accession>
<organism evidence="1 2">
    <name type="scientific">Cajanus cajan</name>
    <name type="common">Pigeon pea</name>
    <name type="synonym">Cajanus indicus</name>
    <dbReference type="NCBI Taxonomy" id="3821"/>
    <lineage>
        <taxon>Eukaryota</taxon>
        <taxon>Viridiplantae</taxon>
        <taxon>Streptophyta</taxon>
        <taxon>Embryophyta</taxon>
        <taxon>Tracheophyta</taxon>
        <taxon>Spermatophyta</taxon>
        <taxon>Magnoliopsida</taxon>
        <taxon>eudicotyledons</taxon>
        <taxon>Gunneridae</taxon>
        <taxon>Pentapetalae</taxon>
        <taxon>rosids</taxon>
        <taxon>fabids</taxon>
        <taxon>Fabales</taxon>
        <taxon>Fabaceae</taxon>
        <taxon>Papilionoideae</taxon>
        <taxon>50 kb inversion clade</taxon>
        <taxon>NPAAA clade</taxon>
        <taxon>indigoferoid/millettioid clade</taxon>
        <taxon>Phaseoleae</taxon>
        <taxon>Cajanus</taxon>
    </lineage>
</organism>
<keyword evidence="2" id="KW-1185">Reference proteome</keyword>
<evidence type="ECO:0000313" key="1">
    <source>
        <dbReference type="EMBL" id="KYP51709.1"/>
    </source>
</evidence>
<dbReference type="InterPro" id="IPR044296">
    <property type="entry name" value="HIPP46"/>
</dbReference>
<proteinExistence type="predicted"/>
<reference evidence="1" key="1">
    <citation type="journal article" date="2012" name="Nat. Biotechnol.">
        <title>Draft genome sequence of pigeonpea (Cajanus cajan), an orphan legume crop of resource-poor farmers.</title>
        <authorList>
            <person name="Varshney R.K."/>
            <person name="Chen W."/>
            <person name="Li Y."/>
            <person name="Bharti A.K."/>
            <person name="Saxena R.K."/>
            <person name="Schlueter J.A."/>
            <person name="Donoghue M.T."/>
            <person name="Azam S."/>
            <person name="Fan G."/>
            <person name="Whaley A.M."/>
            <person name="Farmer A.D."/>
            <person name="Sheridan J."/>
            <person name="Iwata A."/>
            <person name="Tuteja R."/>
            <person name="Penmetsa R.V."/>
            <person name="Wu W."/>
            <person name="Upadhyaya H.D."/>
            <person name="Yang S.P."/>
            <person name="Shah T."/>
            <person name="Saxena K.B."/>
            <person name="Michael T."/>
            <person name="McCombie W.R."/>
            <person name="Yang B."/>
            <person name="Zhang G."/>
            <person name="Yang H."/>
            <person name="Wang J."/>
            <person name="Spillane C."/>
            <person name="Cook D.R."/>
            <person name="May G.D."/>
            <person name="Xu X."/>
            <person name="Jackson S.A."/>
        </authorList>
    </citation>
    <scope>NUCLEOTIDE SEQUENCE [LARGE SCALE GENOMIC DNA]</scope>
</reference>
<dbReference type="Proteomes" id="UP000075243">
    <property type="component" value="Unassembled WGS sequence"/>
</dbReference>
<gene>
    <name evidence="1" type="ORF">KK1_026477</name>
</gene>
<dbReference type="PANTHER" id="PTHR46371">
    <property type="entry name" value="OS04G0464100 PROTEIN"/>
    <property type="match status" value="1"/>
</dbReference>
<protein>
    <submittedName>
        <fullName evidence="1">Uncharacterized protein</fullName>
    </submittedName>
</protein>
<dbReference type="Gramene" id="C.cajan_27849.t">
    <property type="protein sequence ID" value="C.cajan_27849.t.cds1"/>
    <property type="gene ID" value="C.cajan_27849"/>
</dbReference>
<sequence length="103" mass="11395">VGVNSATLKGEGRDEIEVTGEGVDSVKLCSLLRKSFGHAELLSVGSALLSVCSAEEKKEDKKEEKKEETIIQPLDPWLWSGPKYPMCDIRCTSQFQDPYCSIM</sequence>
<feature type="non-terminal residue" evidence="1">
    <location>
        <position position="1"/>
    </location>
</feature>